<evidence type="ECO:0000256" key="1">
    <source>
        <dbReference type="SAM" id="SignalP"/>
    </source>
</evidence>
<feature type="signal peptide" evidence="1">
    <location>
        <begin position="1"/>
        <end position="21"/>
    </location>
</feature>
<dbReference type="Pfam" id="PF14125">
    <property type="entry name" value="DUF4292"/>
    <property type="match status" value="1"/>
</dbReference>
<sequence>MKKWIPLVILTLFIFSCKSKKAVTDSAQNSDSLVIKNSDPNEPIDAGSNVADRLNFYEKIYLHEKFDYLKISSKITADNIRVSPLDATIYIETDKKIWSNISFLVIPAARALITPDGIKAMDRYNKNYIDSDFEYLNNLLNVNFFDYKNLEKLLIGRTFFTISNRNSKITKNMQGYQMESVSNLKFTTAGGEREYKLNLQYSEDYNLTDLKLKDVKSDDAVEIVYSNWETQPNNVKLPKNVKIIIKGSKNSQILLENTNFVFSRMDTPYSVPSSYKKIEIK</sequence>
<evidence type="ECO:0000313" key="2">
    <source>
        <dbReference type="EMBL" id="MBD8083414.1"/>
    </source>
</evidence>
<comment type="caution">
    <text evidence="2">The sequence shown here is derived from an EMBL/GenBank/DDBJ whole genome shotgun (WGS) entry which is preliminary data.</text>
</comment>
<reference evidence="2 3" key="1">
    <citation type="submission" date="2020-09" db="EMBL/GenBank/DDBJ databases">
        <title>Genome seq and assembly of Chryseobacterium sp.</title>
        <authorList>
            <person name="Chhetri G."/>
        </authorList>
    </citation>
    <scope>NUCLEOTIDE SEQUENCE [LARGE SCALE GENOMIC DNA]</scope>
    <source>
        <strain evidence="2 3">GCR10</strain>
    </source>
</reference>
<gene>
    <name evidence="2" type="ORF">IC610_13420</name>
</gene>
<dbReference type="InterPro" id="IPR025634">
    <property type="entry name" value="DUF4292"/>
</dbReference>
<dbReference type="PROSITE" id="PS51257">
    <property type="entry name" value="PROKAR_LIPOPROTEIN"/>
    <property type="match status" value="1"/>
</dbReference>
<feature type="chain" id="PRO_5046776087" evidence="1">
    <location>
        <begin position="22"/>
        <end position="281"/>
    </location>
</feature>
<organism evidence="2 3">
    <name type="scientific">Chryseobacterium caseinilyticum</name>
    <dbReference type="NCBI Taxonomy" id="2771428"/>
    <lineage>
        <taxon>Bacteria</taxon>
        <taxon>Pseudomonadati</taxon>
        <taxon>Bacteroidota</taxon>
        <taxon>Flavobacteriia</taxon>
        <taxon>Flavobacteriales</taxon>
        <taxon>Weeksellaceae</taxon>
        <taxon>Chryseobacterium group</taxon>
        <taxon>Chryseobacterium</taxon>
    </lineage>
</organism>
<dbReference type="EMBL" id="JACYFS010000004">
    <property type="protein sequence ID" value="MBD8083414.1"/>
    <property type="molecule type" value="Genomic_DNA"/>
</dbReference>
<proteinExistence type="predicted"/>
<keyword evidence="3" id="KW-1185">Reference proteome</keyword>
<evidence type="ECO:0000313" key="3">
    <source>
        <dbReference type="Proteomes" id="UP000637299"/>
    </source>
</evidence>
<accession>A0ABR8ZEA7</accession>
<keyword evidence="1" id="KW-0732">Signal</keyword>
<dbReference type="Proteomes" id="UP000637299">
    <property type="component" value="Unassembled WGS sequence"/>
</dbReference>
<protein>
    <submittedName>
        <fullName evidence="2">DUF4292 domain-containing protein</fullName>
    </submittedName>
</protein>
<dbReference type="RefSeq" id="WP_191737332.1">
    <property type="nucleotide sequence ID" value="NZ_JACYFS010000004.1"/>
</dbReference>
<name>A0ABR8ZEA7_9FLAO</name>